<evidence type="ECO:0000259" key="7">
    <source>
        <dbReference type="Pfam" id="PF01967"/>
    </source>
</evidence>
<dbReference type="UniPathway" id="UPA00344"/>
<dbReference type="Gene3D" id="3.30.70.640">
    <property type="entry name" value="Molybdopterin cofactor biosynthesis C (MoaC) domain"/>
    <property type="match status" value="1"/>
</dbReference>
<dbReference type="InterPro" id="IPR036522">
    <property type="entry name" value="MoaC_sf"/>
</dbReference>
<evidence type="ECO:0000256" key="2">
    <source>
        <dbReference type="ARBA" id="ARBA00005046"/>
    </source>
</evidence>
<feature type="domain" description="Molybdopterin cofactor biosynthesis C (MoaC)" evidence="7">
    <location>
        <begin position="22"/>
        <end position="157"/>
    </location>
</feature>
<comment type="function">
    <text evidence="6">Catalyzes the conversion of (8S)-3',8-cyclo-7,8-dihydroguanosine 5'-triphosphate to cyclic pyranopterin monophosphate (cPMP).</text>
</comment>
<dbReference type="EC" id="4.6.1.17" evidence="3 6"/>
<dbReference type="EMBL" id="CP036402">
    <property type="protein sequence ID" value="QBI21091.1"/>
    <property type="molecule type" value="Genomic_DNA"/>
</dbReference>
<evidence type="ECO:0000256" key="6">
    <source>
        <dbReference type="HAMAP-Rule" id="MF_01224"/>
    </source>
</evidence>
<dbReference type="InterPro" id="IPR002820">
    <property type="entry name" value="Mopterin_CF_biosynth-C_dom"/>
</dbReference>
<dbReference type="Pfam" id="PF01967">
    <property type="entry name" value="MoaC"/>
    <property type="match status" value="1"/>
</dbReference>
<dbReference type="NCBIfam" id="TIGR00581">
    <property type="entry name" value="moaC"/>
    <property type="match status" value="1"/>
</dbReference>
<evidence type="ECO:0000256" key="5">
    <source>
        <dbReference type="ARBA" id="ARBA00023239"/>
    </source>
</evidence>
<keyword evidence="5 6" id="KW-0456">Lyase</keyword>
<keyword evidence="4 6" id="KW-0501">Molybdenum cofactor biosynthesis</keyword>
<comment type="pathway">
    <text evidence="2 6">Cofactor biosynthesis; molybdopterin biosynthesis.</text>
</comment>
<organism evidence="8 9">
    <name type="scientific">Egibacter rhizosphaerae</name>
    <dbReference type="NCBI Taxonomy" id="1670831"/>
    <lineage>
        <taxon>Bacteria</taxon>
        <taxon>Bacillati</taxon>
        <taxon>Actinomycetota</taxon>
        <taxon>Nitriliruptoria</taxon>
        <taxon>Egibacterales</taxon>
        <taxon>Egibacteraceae</taxon>
        <taxon>Egibacter</taxon>
    </lineage>
</organism>
<reference evidence="8 9" key="1">
    <citation type="submission" date="2019-01" db="EMBL/GenBank/DDBJ databases">
        <title>Egibacter rhizosphaerae EGI 80759T.</title>
        <authorList>
            <person name="Chen D.-D."/>
            <person name="Tian Y."/>
            <person name="Jiao J.-Y."/>
            <person name="Zhang X.-T."/>
            <person name="Zhang Y.-G."/>
            <person name="Zhang Y."/>
            <person name="Xiao M."/>
            <person name="Shu W.-S."/>
            <person name="Li W.-J."/>
        </authorList>
    </citation>
    <scope>NUCLEOTIDE SEQUENCE [LARGE SCALE GENOMIC DNA]</scope>
    <source>
        <strain evidence="8 9">EGI 80759</strain>
    </source>
</reference>
<dbReference type="PANTHER" id="PTHR22960">
    <property type="entry name" value="MOLYBDOPTERIN COFACTOR SYNTHESIS PROTEIN A"/>
    <property type="match status" value="1"/>
</dbReference>
<dbReference type="InterPro" id="IPR050105">
    <property type="entry name" value="MoCo_biosynth_MoaA/MoaC"/>
</dbReference>
<keyword evidence="9" id="KW-1185">Reference proteome</keyword>
<evidence type="ECO:0000256" key="1">
    <source>
        <dbReference type="ARBA" id="ARBA00001637"/>
    </source>
</evidence>
<proteinExistence type="inferred from homology"/>
<name>A0A411YIW4_9ACTN</name>
<evidence type="ECO:0000313" key="9">
    <source>
        <dbReference type="Proteomes" id="UP000291469"/>
    </source>
</evidence>
<evidence type="ECO:0000256" key="3">
    <source>
        <dbReference type="ARBA" id="ARBA00012575"/>
    </source>
</evidence>
<evidence type="ECO:0000256" key="4">
    <source>
        <dbReference type="ARBA" id="ARBA00023150"/>
    </source>
</evidence>
<accession>A0A411YIW4</accession>
<feature type="active site" evidence="6">
    <location>
        <position position="135"/>
    </location>
</feature>
<protein>
    <recommendedName>
        <fullName evidence="3 6">Cyclic pyranopterin monophosphate synthase</fullName>
        <ecNumber evidence="3 6">4.6.1.17</ecNumber>
    </recommendedName>
    <alternativeName>
        <fullName evidence="6">Molybdenum cofactor biosynthesis protein C</fullName>
    </alternativeName>
</protein>
<dbReference type="AlphaFoldDB" id="A0A411YIW4"/>
<comment type="catalytic activity">
    <reaction evidence="1 6">
        <text>(8S)-3',8-cyclo-7,8-dihydroguanosine 5'-triphosphate = cyclic pyranopterin phosphate + diphosphate</text>
        <dbReference type="Rhea" id="RHEA:49580"/>
        <dbReference type="ChEBI" id="CHEBI:33019"/>
        <dbReference type="ChEBI" id="CHEBI:59648"/>
        <dbReference type="ChEBI" id="CHEBI:131766"/>
        <dbReference type="EC" id="4.6.1.17"/>
    </reaction>
</comment>
<evidence type="ECO:0000313" key="8">
    <source>
        <dbReference type="EMBL" id="QBI21091.1"/>
    </source>
</evidence>
<dbReference type="OrthoDB" id="9794429at2"/>
<dbReference type="Proteomes" id="UP000291469">
    <property type="component" value="Chromosome"/>
</dbReference>
<dbReference type="GO" id="GO:0061799">
    <property type="term" value="F:cyclic pyranopterin monophosphate synthase activity"/>
    <property type="evidence" value="ECO:0007669"/>
    <property type="project" value="UniProtKB-UniRule"/>
</dbReference>
<comment type="subunit">
    <text evidence="6">Homohexamer; trimer of dimers.</text>
</comment>
<feature type="binding site" evidence="6">
    <location>
        <begin position="120"/>
        <end position="121"/>
    </location>
    <ligand>
        <name>substrate</name>
    </ligand>
</feature>
<dbReference type="GO" id="GO:0006777">
    <property type="term" value="P:Mo-molybdopterin cofactor biosynthetic process"/>
    <property type="evidence" value="ECO:0007669"/>
    <property type="project" value="UniProtKB-UniRule"/>
</dbReference>
<gene>
    <name evidence="6 8" type="primary">moaC</name>
    <name evidence="8" type="ORF">ER308_16930</name>
</gene>
<dbReference type="SUPFAM" id="SSF55040">
    <property type="entry name" value="Molybdenum cofactor biosynthesis protein C, MoaC"/>
    <property type="match status" value="1"/>
</dbReference>
<dbReference type="HAMAP" id="MF_01224_B">
    <property type="entry name" value="MoaC_B"/>
    <property type="match status" value="1"/>
</dbReference>
<dbReference type="NCBIfam" id="NF006870">
    <property type="entry name" value="PRK09364.1"/>
    <property type="match status" value="1"/>
</dbReference>
<dbReference type="RefSeq" id="WP_131156084.1">
    <property type="nucleotide sequence ID" value="NZ_CP036402.1"/>
</dbReference>
<comment type="similarity">
    <text evidence="6">Belongs to the MoaC family.</text>
</comment>
<dbReference type="KEGG" id="erz:ER308_16930"/>
<sequence>MGEDRTPEGELTHLDARGHARMVDVGDKPASARTARARAELRMRPDTAARLAEGTLPKGDALAIARIAGIQAAKRTADLIPLCHHVALAGVDVEVDVDADEGRATVSVDVRAADRTGVEMEALTAASVAALALYDLLKAVERGVVIGEVALVEKTGGTRGDWRAEGVDDDAG</sequence>
<dbReference type="InterPro" id="IPR023045">
    <property type="entry name" value="MoaC"/>
</dbReference>
<dbReference type="InterPro" id="IPR047594">
    <property type="entry name" value="MoaC_bact/euk"/>
</dbReference>
<feature type="binding site" evidence="6">
    <location>
        <begin position="82"/>
        <end position="84"/>
    </location>
    <ligand>
        <name>substrate</name>
    </ligand>
</feature>